<keyword evidence="1" id="KW-0472">Membrane</keyword>
<keyword evidence="1" id="KW-0812">Transmembrane</keyword>
<evidence type="ECO:0000313" key="2">
    <source>
        <dbReference type="EMBL" id="SDD89397.1"/>
    </source>
</evidence>
<dbReference type="AlphaFoldDB" id="A0A1G6YI47"/>
<accession>A0A1G6YI47</accession>
<dbReference type="EMBL" id="FMZP01000066">
    <property type="protein sequence ID" value="SDD89397.1"/>
    <property type="molecule type" value="Genomic_DNA"/>
</dbReference>
<protein>
    <submittedName>
        <fullName evidence="2">Uncharacterized protein</fullName>
    </submittedName>
</protein>
<sequence length="104" mass="11853">MALQQRLAATLGQLIGVQVQPSVVFLVIVVILDRILNCDTFRRAGFSEDEQQVPLEVAQFPDCLLWRSISLHYSAIDETIGLEPARRQTGFREIVASYRHNLHY</sequence>
<evidence type="ECO:0000313" key="3">
    <source>
        <dbReference type="Proteomes" id="UP000324021"/>
    </source>
</evidence>
<gene>
    <name evidence="2" type="ORF">SAMN05192552_10667</name>
</gene>
<proteinExistence type="predicted"/>
<organism evidence="2 3">
    <name type="scientific">Natrinema hispanicum</name>
    <dbReference type="NCBI Taxonomy" id="392421"/>
    <lineage>
        <taxon>Archaea</taxon>
        <taxon>Methanobacteriati</taxon>
        <taxon>Methanobacteriota</taxon>
        <taxon>Stenosarchaea group</taxon>
        <taxon>Halobacteria</taxon>
        <taxon>Halobacteriales</taxon>
        <taxon>Natrialbaceae</taxon>
        <taxon>Natrinema</taxon>
    </lineage>
</organism>
<feature type="transmembrane region" description="Helical" evidence="1">
    <location>
        <begin position="7"/>
        <end position="32"/>
    </location>
</feature>
<evidence type="ECO:0000256" key="1">
    <source>
        <dbReference type="SAM" id="Phobius"/>
    </source>
</evidence>
<dbReference type="Proteomes" id="UP000324021">
    <property type="component" value="Unassembled WGS sequence"/>
</dbReference>
<reference evidence="2 3" key="1">
    <citation type="submission" date="2016-10" db="EMBL/GenBank/DDBJ databases">
        <authorList>
            <person name="Varghese N."/>
            <person name="Submissions S."/>
        </authorList>
    </citation>
    <scope>NUCLEOTIDE SEQUENCE [LARGE SCALE GENOMIC DNA]</scope>
    <source>
        <strain evidence="2 3">CDM_1</strain>
    </source>
</reference>
<name>A0A1G6YI47_9EURY</name>
<keyword evidence="1" id="KW-1133">Transmembrane helix</keyword>